<dbReference type="EMBL" id="BAAFSF010000001">
    <property type="protein sequence ID" value="GAB1251177.1"/>
    <property type="molecule type" value="Genomic_DNA"/>
</dbReference>
<gene>
    <name evidence="3" type="ORF">Tsumi_02810</name>
</gene>
<dbReference type="InterPro" id="IPR018551">
    <property type="entry name" value="DUF2007"/>
</dbReference>
<proteinExistence type="predicted"/>
<dbReference type="Proteomes" id="UP001628220">
    <property type="component" value="Unassembled WGS sequence"/>
</dbReference>
<keyword evidence="4" id="KW-1185">Reference proteome</keyword>
<feature type="domain" description="DUF2007" evidence="2">
    <location>
        <begin position="17"/>
        <end position="75"/>
    </location>
</feature>
<dbReference type="RefSeq" id="WP_411914991.1">
    <property type="nucleotide sequence ID" value="NZ_BAAFSF010000001.1"/>
</dbReference>
<dbReference type="Pfam" id="PF09413">
    <property type="entry name" value="DUF2007"/>
    <property type="match status" value="1"/>
</dbReference>
<organism evidence="3 4">
    <name type="scientific">Porphyromonas miyakawae</name>
    <dbReference type="NCBI Taxonomy" id="3137470"/>
    <lineage>
        <taxon>Bacteria</taxon>
        <taxon>Pseudomonadati</taxon>
        <taxon>Bacteroidota</taxon>
        <taxon>Bacteroidia</taxon>
        <taxon>Bacteroidales</taxon>
        <taxon>Porphyromonadaceae</taxon>
        <taxon>Porphyromonas</taxon>
    </lineage>
</organism>
<evidence type="ECO:0000256" key="1">
    <source>
        <dbReference type="SAM" id="Phobius"/>
    </source>
</evidence>
<dbReference type="InterPro" id="IPR011322">
    <property type="entry name" value="N-reg_PII-like_a/b"/>
</dbReference>
<evidence type="ECO:0000313" key="4">
    <source>
        <dbReference type="Proteomes" id="UP001628220"/>
    </source>
</evidence>
<evidence type="ECO:0000259" key="2">
    <source>
        <dbReference type="Pfam" id="PF09413"/>
    </source>
</evidence>
<dbReference type="SUPFAM" id="SSF54913">
    <property type="entry name" value="GlnB-like"/>
    <property type="match status" value="1"/>
</dbReference>
<name>A0ABQ0E0D6_9PORP</name>
<keyword evidence="1" id="KW-0812">Transmembrane</keyword>
<comment type="caution">
    <text evidence="3">The sequence shown here is derived from an EMBL/GenBank/DDBJ whole genome shotgun (WGS) entry which is preliminary data.</text>
</comment>
<protein>
    <recommendedName>
        <fullName evidence="2">DUF2007 domain-containing protein</fullName>
    </recommendedName>
</protein>
<accession>A0ABQ0E0D6</accession>
<sequence>MGRRQHYEEELVLLQTYRSVVEAEEVVQLLEKEGIMATLESLYSHMILGAAVDVGGIRLMVPREDAQRALEVLKSNGKEIPHPEQSNVARFNEWLSTAPILRKMSLKNALLFLFVAVILVLFLILLIVQTLSPS</sequence>
<reference evidence="3 4" key="1">
    <citation type="journal article" date="2025" name="Int. J. Syst. Evol. Microbiol.">
        <title>Desulfovibrio falkowii sp. nov., Porphyromonas miyakawae sp. nov., Mediterraneibacter flintii sp. nov. and Owariibacterium komagatae gen. nov., sp. nov., isolated from human faeces.</title>
        <authorList>
            <person name="Hamaguchi T."/>
            <person name="Ohara M."/>
            <person name="Hisatomi A."/>
            <person name="Sekiguchi K."/>
            <person name="Takeda J.I."/>
            <person name="Ueyama J."/>
            <person name="Ito M."/>
            <person name="Nishiwaki H."/>
            <person name="Ogi T."/>
            <person name="Hirayama M."/>
            <person name="Ohkuma M."/>
            <person name="Sakamoto M."/>
            <person name="Ohno K."/>
        </authorList>
    </citation>
    <scope>NUCLEOTIDE SEQUENCE [LARGE SCALE GENOMIC DNA]</scope>
    <source>
        <strain evidence="3 4">13CB11C</strain>
    </source>
</reference>
<evidence type="ECO:0000313" key="3">
    <source>
        <dbReference type="EMBL" id="GAB1251177.1"/>
    </source>
</evidence>
<feature type="transmembrane region" description="Helical" evidence="1">
    <location>
        <begin position="109"/>
        <end position="128"/>
    </location>
</feature>
<keyword evidence="1" id="KW-1133">Transmembrane helix</keyword>
<keyword evidence="1" id="KW-0472">Membrane</keyword>
<dbReference type="Gene3D" id="3.30.70.1530">
    <property type="entry name" value="Hypothetical protein rpa1041"/>
    <property type="match status" value="1"/>
</dbReference>